<gene>
    <name evidence="2" type="ORF">IMCC3317_38480</name>
</gene>
<protein>
    <recommendedName>
        <fullName evidence="4">Beta-lactamase-inhibitor-like PepSY-like domain-containing protein</fullName>
    </recommendedName>
</protein>
<proteinExistence type="predicted"/>
<evidence type="ECO:0008006" key="4">
    <source>
        <dbReference type="Google" id="ProtNLM"/>
    </source>
</evidence>
<dbReference type="EMBL" id="CP019288">
    <property type="protein sequence ID" value="QHI38455.1"/>
    <property type="molecule type" value="Genomic_DNA"/>
</dbReference>
<feature type="signal peptide" evidence="1">
    <location>
        <begin position="1"/>
        <end position="19"/>
    </location>
</feature>
<name>A0A7L4ZPC1_9FLAO</name>
<sequence length="168" mass="19253">MKRLNLILLLFLISKLSFAQSVDFDLVKYKGLNFHATKSEIIKKLGEPEKTYDPNYECGFLSTESQNGTYLTLDYGKIKFTGNEKELYVLEQVNLENDSSINIEYGSRNLTCETNLSELTEIFGDELAKHFGNELEGAIVLFRKNAEDGIRISIKNGKLIRFEYWSPC</sequence>
<accession>A0A7L4ZPC1</accession>
<keyword evidence="1" id="KW-0732">Signal</keyword>
<dbReference type="Proteomes" id="UP000464657">
    <property type="component" value="Chromosome"/>
</dbReference>
<dbReference type="RefSeq" id="WP_160131004.1">
    <property type="nucleotide sequence ID" value="NZ_CP019288.1"/>
</dbReference>
<evidence type="ECO:0000313" key="3">
    <source>
        <dbReference type="Proteomes" id="UP000464657"/>
    </source>
</evidence>
<reference evidence="2 3" key="1">
    <citation type="journal article" date="2013" name="Int. J. Syst. Evol. Microbiol.">
        <title>Kordia antarctica sp. nov., isolated from Antarctic seawater.</title>
        <authorList>
            <person name="Baek K."/>
            <person name="Choi A."/>
            <person name="Kang I."/>
            <person name="Lee K."/>
            <person name="Cho J.C."/>
        </authorList>
    </citation>
    <scope>NUCLEOTIDE SEQUENCE [LARGE SCALE GENOMIC DNA]</scope>
    <source>
        <strain evidence="2 3">IMCC3317</strain>
    </source>
</reference>
<evidence type="ECO:0000256" key="1">
    <source>
        <dbReference type="SAM" id="SignalP"/>
    </source>
</evidence>
<feature type="chain" id="PRO_5029720827" description="Beta-lactamase-inhibitor-like PepSY-like domain-containing protein" evidence="1">
    <location>
        <begin position="20"/>
        <end position="168"/>
    </location>
</feature>
<dbReference type="OrthoDB" id="979427at2"/>
<evidence type="ECO:0000313" key="2">
    <source>
        <dbReference type="EMBL" id="QHI38455.1"/>
    </source>
</evidence>
<keyword evidence="3" id="KW-1185">Reference proteome</keyword>
<dbReference type="AlphaFoldDB" id="A0A7L4ZPC1"/>
<dbReference type="KEGG" id="kan:IMCC3317_38480"/>
<organism evidence="2 3">
    <name type="scientific">Kordia antarctica</name>
    <dbReference type="NCBI Taxonomy" id="1218801"/>
    <lineage>
        <taxon>Bacteria</taxon>
        <taxon>Pseudomonadati</taxon>
        <taxon>Bacteroidota</taxon>
        <taxon>Flavobacteriia</taxon>
        <taxon>Flavobacteriales</taxon>
        <taxon>Flavobacteriaceae</taxon>
        <taxon>Kordia</taxon>
    </lineage>
</organism>